<reference evidence="2" key="1">
    <citation type="journal article" date="2014" name="Int. J. Syst. Evol. Microbiol.">
        <title>Complete genome sequence of Corynebacterium casei LMG S-19264T (=DSM 44701T), isolated from a smear-ripened cheese.</title>
        <authorList>
            <consortium name="US DOE Joint Genome Institute (JGI-PGF)"/>
            <person name="Walter F."/>
            <person name="Albersmeier A."/>
            <person name="Kalinowski J."/>
            <person name="Ruckert C."/>
        </authorList>
    </citation>
    <scope>NUCLEOTIDE SEQUENCE</scope>
    <source>
        <strain evidence="2">CGMCC 1.16067</strain>
    </source>
</reference>
<organism evidence="2 3">
    <name type="scientific">Marmoricola endophyticus</name>
    <dbReference type="NCBI Taxonomy" id="2040280"/>
    <lineage>
        <taxon>Bacteria</taxon>
        <taxon>Bacillati</taxon>
        <taxon>Actinomycetota</taxon>
        <taxon>Actinomycetes</taxon>
        <taxon>Propionibacteriales</taxon>
        <taxon>Nocardioidaceae</taxon>
        <taxon>Marmoricola</taxon>
    </lineage>
</organism>
<protein>
    <recommendedName>
        <fullName evidence="1">N-acetyltransferase domain-containing protein</fullName>
    </recommendedName>
</protein>
<dbReference type="EMBL" id="BMKQ01000001">
    <property type="protein sequence ID" value="GGF37342.1"/>
    <property type="molecule type" value="Genomic_DNA"/>
</dbReference>
<comment type="caution">
    <text evidence="2">The sequence shown here is derived from an EMBL/GenBank/DDBJ whole genome shotgun (WGS) entry which is preliminary data.</text>
</comment>
<feature type="domain" description="N-acetyltransferase" evidence="1">
    <location>
        <begin position="77"/>
        <end position="158"/>
    </location>
</feature>
<dbReference type="PANTHER" id="PTHR39173:SF1">
    <property type="entry name" value="ACETYLTRANSFERASE"/>
    <property type="match status" value="1"/>
</dbReference>
<proteinExistence type="predicted"/>
<dbReference type="Pfam" id="PF13302">
    <property type="entry name" value="Acetyltransf_3"/>
    <property type="match status" value="1"/>
</dbReference>
<dbReference type="PANTHER" id="PTHR39173">
    <property type="entry name" value="ACETYLTRANSFERASE"/>
    <property type="match status" value="1"/>
</dbReference>
<gene>
    <name evidence="2" type="ORF">GCM10011519_08580</name>
</gene>
<keyword evidence="3" id="KW-1185">Reference proteome</keyword>
<dbReference type="Proteomes" id="UP000649179">
    <property type="component" value="Unassembled WGS sequence"/>
</dbReference>
<dbReference type="Gene3D" id="3.40.630.30">
    <property type="match status" value="1"/>
</dbReference>
<accession>A0A917EZL9</accession>
<dbReference type="GO" id="GO:0016747">
    <property type="term" value="F:acyltransferase activity, transferring groups other than amino-acyl groups"/>
    <property type="evidence" value="ECO:0007669"/>
    <property type="project" value="InterPro"/>
</dbReference>
<dbReference type="InterPro" id="IPR016181">
    <property type="entry name" value="Acyl_CoA_acyltransferase"/>
</dbReference>
<evidence type="ECO:0000313" key="2">
    <source>
        <dbReference type="EMBL" id="GGF37342.1"/>
    </source>
</evidence>
<evidence type="ECO:0000313" key="3">
    <source>
        <dbReference type="Proteomes" id="UP000649179"/>
    </source>
</evidence>
<dbReference type="InterPro" id="IPR000182">
    <property type="entry name" value="GNAT_dom"/>
</dbReference>
<dbReference type="SUPFAM" id="SSF55729">
    <property type="entry name" value="Acyl-CoA N-acyltransferases (Nat)"/>
    <property type="match status" value="1"/>
</dbReference>
<name>A0A917EZL9_9ACTN</name>
<reference evidence="2" key="2">
    <citation type="submission" date="2020-09" db="EMBL/GenBank/DDBJ databases">
        <authorList>
            <person name="Sun Q."/>
            <person name="Zhou Y."/>
        </authorList>
    </citation>
    <scope>NUCLEOTIDE SEQUENCE</scope>
    <source>
        <strain evidence="2">CGMCC 1.16067</strain>
    </source>
</reference>
<dbReference type="RefSeq" id="WP_188778536.1">
    <property type="nucleotide sequence ID" value="NZ_BMKQ01000001.1"/>
</dbReference>
<sequence>MAELVTPDVRYRESFLAAMEEFAAEGRAGDGSMVGNDLATYSSTWHSADGFAAYVEALVAERHTPRFAHYVCSTSLWWVDAAAWLGRIAIRHELSTPFLRELGGHIGYDVRRSARRRGHATAMLAAALPVAHDLGIDPALVTCDTDNEASRRTIVSNGGELEDQRGGKLRFWVPTS</sequence>
<dbReference type="AlphaFoldDB" id="A0A917EZL9"/>
<evidence type="ECO:0000259" key="1">
    <source>
        <dbReference type="Pfam" id="PF13302"/>
    </source>
</evidence>